<dbReference type="Gene3D" id="3.30.420.10">
    <property type="entry name" value="Ribonuclease H-like superfamily/Ribonuclease H"/>
    <property type="match status" value="1"/>
</dbReference>
<dbReference type="PANTHER" id="PTHR10954:SF7">
    <property type="entry name" value="RIBONUCLEASE H2 SUBUNIT A"/>
    <property type="match status" value="1"/>
</dbReference>
<comment type="function">
    <text evidence="9">Endonuclease that specifically degrades the RNA of RNA-DNA hybrids.</text>
</comment>
<keyword evidence="13" id="KW-1185">Reference proteome</keyword>
<dbReference type="InterPro" id="IPR012337">
    <property type="entry name" value="RNaseH-like_sf"/>
</dbReference>
<dbReference type="PROSITE" id="PS51975">
    <property type="entry name" value="RNASE_H_2"/>
    <property type="match status" value="1"/>
</dbReference>
<feature type="compositionally biased region" description="Basic residues" evidence="10">
    <location>
        <begin position="1"/>
        <end position="10"/>
    </location>
</feature>
<dbReference type="AlphaFoldDB" id="A0A316VXB0"/>
<dbReference type="InterPro" id="IPR024567">
    <property type="entry name" value="RNase_HII/HIII_dom"/>
</dbReference>
<evidence type="ECO:0000256" key="7">
    <source>
        <dbReference type="ARBA" id="ARBA00022801"/>
    </source>
</evidence>
<dbReference type="Pfam" id="PF01351">
    <property type="entry name" value="RNase_HII"/>
    <property type="match status" value="1"/>
</dbReference>
<dbReference type="SUPFAM" id="SSF53098">
    <property type="entry name" value="Ribonuclease H-like"/>
    <property type="match status" value="1"/>
</dbReference>
<dbReference type="GO" id="GO:0032299">
    <property type="term" value="C:ribonuclease H2 complex"/>
    <property type="evidence" value="ECO:0007669"/>
    <property type="project" value="TreeGrafter"/>
</dbReference>
<organism evidence="12 13">
    <name type="scientific">Ceraceosorus guamensis</name>
    <dbReference type="NCBI Taxonomy" id="1522189"/>
    <lineage>
        <taxon>Eukaryota</taxon>
        <taxon>Fungi</taxon>
        <taxon>Dikarya</taxon>
        <taxon>Basidiomycota</taxon>
        <taxon>Ustilaginomycotina</taxon>
        <taxon>Exobasidiomycetes</taxon>
        <taxon>Ceraceosorales</taxon>
        <taxon>Ceraceosoraceae</taxon>
        <taxon>Ceraceosorus</taxon>
    </lineage>
</organism>
<dbReference type="FunFam" id="3.30.420.10:FF:000016">
    <property type="entry name" value="Ribonuclease"/>
    <property type="match status" value="1"/>
</dbReference>
<accession>A0A316VXB0</accession>
<dbReference type="InParanoid" id="A0A316VXB0"/>
<dbReference type="InterPro" id="IPR036397">
    <property type="entry name" value="RNaseH_sf"/>
</dbReference>
<evidence type="ECO:0000256" key="1">
    <source>
        <dbReference type="ARBA" id="ARBA00000077"/>
    </source>
</evidence>
<keyword evidence="6 8" id="KW-0255">Endonuclease</keyword>
<dbReference type="GO" id="GO:0003723">
    <property type="term" value="F:RNA binding"/>
    <property type="evidence" value="ECO:0007669"/>
    <property type="project" value="UniProtKB-UniRule"/>
</dbReference>
<evidence type="ECO:0000313" key="13">
    <source>
        <dbReference type="Proteomes" id="UP000245783"/>
    </source>
</evidence>
<evidence type="ECO:0000256" key="5">
    <source>
        <dbReference type="ARBA" id="ARBA00022723"/>
    </source>
</evidence>
<dbReference type="GO" id="GO:0043137">
    <property type="term" value="P:DNA replication, removal of RNA primer"/>
    <property type="evidence" value="ECO:0007669"/>
    <property type="project" value="TreeGrafter"/>
</dbReference>
<dbReference type="GO" id="GO:0004523">
    <property type="term" value="F:RNA-DNA hybrid ribonuclease activity"/>
    <property type="evidence" value="ECO:0007669"/>
    <property type="project" value="UniProtKB-UniRule"/>
</dbReference>
<dbReference type="FunCoup" id="A0A316VXB0">
    <property type="interactions" value="120"/>
</dbReference>
<dbReference type="GeneID" id="37035909"/>
<evidence type="ECO:0000256" key="6">
    <source>
        <dbReference type="ARBA" id="ARBA00022759"/>
    </source>
</evidence>
<feature type="region of interest" description="Disordered" evidence="10">
    <location>
        <begin position="1"/>
        <end position="59"/>
    </location>
</feature>
<dbReference type="CDD" id="cd07181">
    <property type="entry name" value="RNase_HII_eukaryota_like"/>
    <property type="match status" value="1"/>
</dbReference>
<evidence type="ECO:0000256" key="9">
    <source>
        <dbReference type="RuleBase" id="RU003515"/>
    </source>
</evidence>
<dbReference type="InterPro" id="IPR023160">
    <property type="entry name" value="RNase_HII_hlx-loop-hlx_cap_dom"/>
</dbReference>
<keyword evidence="4 8" id="KW-0540">Nuclease</keyword>
<feature type="domain" description="RNase H type-2" evidence="11">
    <location>
        <begin position="81"/>
        <end position="326"/>
    </location>
</feature>
<dbReference type="GO" id="GO:0006298">
    <property type="term" value="P:mismatch repair"/>
    <property type="evidence" value="ECO:0007669"/>
    <property type="project" value="TreeGrafter"/>
</dbReference>
<dbReference type="RefSeq" id="XP_025369416.1">
    <property type="nucleotide sequence ID" value="XM_025514039.1"/>
</dbReference>
<dbReference type="Gene3D" id="1.10.10.460">
    <property type="entry name" value="Ribonuclease hii. Domain 2"/>
    <property type="match status" value="1"/>
</dbReference>
<keyword evidence="5 8" id="KW-0479">Metal-binding</keyword>
<evidence type="ECO:0000256" key="8">
    <source>
        <dbReference type="PROSITE-ProRule" id="PRU01319"/>
    </source>
</evidence>
<feature type="binding site" evidence="8">
    <location>
        <position position="87"/>
    </location>
    <ligand>
        <name>a divalent metal cation</name>
        <dbReference type="ChEBI" id="CHEBI:60240"/>
    </ligand>
</feature>
<dbReference type="GO" id="GO:0046872">
    <property type="term" value="F:metal ion binding"/>
    <property type="evidence" value="ECO:0007669"/>
    <property type="project" value="UniProtKB-KW"/>
</dbReference>
<dbReference type="Proteomes" id="UP000245783">
    <property type="component" value="Unassembled WGS sequence"/>
</dbReference>
<dbReference type="EC" id="3.1.26.4" evidence="9"/>
<reference evidence="12 13" key="1">
    <citation type="journal article" date="2018" name="Mol. Biol. Evol.">
        <title>Broad Genomic Sampling Reveals a Smut Pathogenic Ancestry of the Fungal Clade Ustilaginomycotina.</title>
        <authorList>
            <person name="Kijpornyongpan T."/>
            <person name="Mondo S.J."/>
            <person name="Barry K."/>
            <person name="Sandor L."/>
            <person name="Lee J."/>
            <person name="Lipzen A."/>
            <person name="Pangilinan J."/>
            <person name="LaButti K."/>
            <person name="Hainaut M."/>
            <person name="Henrissat B."/>
            <person name="Grigoriev I.V."/>
            <person name="Spatafora J.W."/>
            <person name="Aime M.C."/>
        </authorList>
    </citation>
    <scope>NUCLEOTIDE SEQUENCE [LARGE SCALE GENOMIC DNA]</scope>
    <source>
        <strain evidence="12 13">MCA 4658</strain>
    </source>
</reference>
<dbReference type="OrthoDB" id="7462577at2759"/>
<evidence type="ECO:0000256" key="3">
    <source>
        <dbReference type="ARBA" id="ARBA00007058"/>
    </source>
</evidence>
<dbReference type="FunFam" id="1.10.10.460:FF:000001">
    <property type="entry name" value="Ribonuclease"/>
    <property type="match status" value="1"/>
</dbReference>
<name>A0A316VXB0_9BASI</name>
<feature type="binding site" evidence="8">
    <location>
        <position position="88"/>
    </location>
    <ligand>
        <name>a divalent metal cation</name>
        <dbReference type="ChEBI" id="CHEBI:60240"/>
    </ligand>
</feature>
<dbReference type="EMBL" id="KZ819382">
    <property type="protein sequence ID" value="PWN42256.1"/>
    <property type="molecule type" value="Genomic_DNA"/>
</dbReference>
<evidence type="ECO:0000259" key="11">
    <source>
        <dbReference type="PROSITE" id="PS51975"/>
    </source>
</evidence>
<evidence type="ECO:0000256" key="10">
    <source>
        <dbReference type="SAM" id="MobiDB-lite"/>
    </source>
</evidence>
<sequence>MVTKTSRKRARTELGASQSSDSGIASLPHSQSDSLLTLDSQPDPSSSSAPASHVPSISYDRPQLDTYTWRSPLPRRCKEEPCVLGVDEAGRGPVLGPLVYGIAYCPLAFHDLQHGGLKDVGFADSKALTAERRDALLNSLQAFPDTLGWAVRSMSPQDISSGMLRRRPVNLNAQSLAATMELIQGTLDAGVNVVHVYVDTVGDPKSYQRQLSSAFPKHIQWTVTSKADALFEIVGAASIAAKVTRDAALDAWLYAEKGMNVREPSRQATESREKCLRNHWETGSGYPGDPKTVAFLNRTMDPVFGYPGIVRFSWATVKTLMEDKVPLKRNRNGEAATNSDTGRESSFDTCTIRPAAGCRRAYTIKWNDEPLTINKFFSAKPKAVAVSGASRAAQNIAAGDEADKVRSKLARELGLQSVGEL</sequence>
<gene>
    <name evidence="12" type="ORF">IE81DRAFT_323746</name>
</gene>
<dbReference type="PANTHER" id="PTHR10954">
    <property type="entry name" value="RIBONUCLEASE H2 SUBUNIT A"/>
    <property type="match status" value="1"/>
</dbReference>
<evidence type="ECO:0000313" key="12">
    <source>
        <dbReference type="EMBL" id="PWN42256.1"/>
    </source>
</evidence>
<evidence type="ECO:0000256" key="4">
    <source>
        <dbReference type="ARBA" id="ARBA00022722"/>
    </source>
</evidence>
<proteinExistence type="inferred from homology"/>
<dbReference type="STRING" id="1522189.A0A316VXB0"/>
<comment type="cofactor">
    <cofactor evidence="2">
        <name>Mg(2+)</name>
        <dbReference type="ChEBI" id="CHEBI:18420"/>
    </cofactor>
</comment>
<feature type="binding site" evidence="8">
    <location>
        <position position="199"/>
    </location>
    <ligand>
        <name>a divalent metal cation</name>
        <dbReference type="ChEBI" id="CHEBI:60240"/>
    </ligand>
</feature>
<dbReference type="InterPro" id="IPR001352">
    <property type="entry name" value="RNase_HII/HIII"/>
</dbReference>
<comment type="cofactor">
    <cofactor evidence="8">
        <name>Mn(2+)</name>
        <dbReference type="ChEBI" id="CHEBI:29035"/>
    </cofactor>
    <cofactor evidence="8">
        <name>Mg(2+)</name>
        <dbReference type="ChEBI" id="CHEBI:18420"/>
    </cofactor>
    <text evidence="8">Manganese or magnesium. Binds 1 divalent metal ion per monomer in the absence of substrate. May bind a second metal ion after substrate binding.</text>
</comment>
<evidence type="ECO:0000256" key="2">
    <source>
        <dbReference type="ARBA" id="ARBA00001946"/>
    </source>
</evidence>
<comment type="similarity">
    <text evidence="3">Belongs to the RNase HII family. Eukaryotic subfamily.</text>
</comment>
<feature type="compositionally biased region" description="Low complexity" evidence="10">
    <location>
        <begin position="30"/>
        <end position="52"/>
    </location>
</feature>
<comment type="catalytic activity">
    <reaction evidence="1 8 9">
        <text>Endonucleolytic cleavage to 5'-phosphomonoester.</text>
        <dbReference type="EC" id="3.1.26.4"/>
    </reaction>
</comment>
<protein>
    <recommendedName>
        <fullName evidence="9">Ribonuclease</fullName>
        <ecNumber evidence="9">3.1.26.4</ecNumber>
    </recommendedName>
</protein>
<keyword evidence="7 8" id="KW-0378">Hydrolase</keyword>